<protein>
    <submittedName>
        <fullName evidence="2">Uncharacterized protein</fullName>
    </submittedName>
</protein>
<dbReference type="RefSeq" id="XP_040655880.1">
    <property type="nucleotide sequence ID" value="XM_040800847.1"/>
</dbReference>
<name>A0A151GHH6_DRECN</name>
<evidence type="ECO:0000313" key="2">
    <source>
        <dbReference type="EMBL" id="KYK56528.1"/>
    </source>
</evidence>
<feature type="region of interest" description="Disordered" evidence="1">
    <location>
        <begin position="1"/>
        <end position="64"/>
    </location>
</feature>
<keyword evidence="3" id="KW-1185">Reference proteome</keyword>
<accession>A0A151GHH6</accession>
<dbReference type="InParanoid" id="A0A151GHH6"/>
<organism evidence="2 3">
    <name type="scientific">Drechmeria coniospora</name>
    <name type="common">Nematophagous fungus</name>
    <name type="synonym">Meria coniospora</name>
    <dbReference type="NCBI Taxonomy" id="98403"/>
    <lineage>
        <taxon>Eukaryota</taxon>
        <taxon>Fungi</taxon>
        <taxon>Dikarya</taxon>
        <taxon>Ascomycota</taxon>
        <taxon>Pezizomycotina</taxon>
        <taxon>Sordariomycetes</taxon>
        <taxon>Hypocreomycetidae</taxon>
        <taxon>Hypocreales</taxon>
        <taxon>Ophiocordycipitaceae</taxon>
        <taxon>Drechmeria</taxon>
    </lineage>
</organism>
<evidence type="ECO:0000256" key="1">
    <source>
        <dbReference type="SAM" id="MobiDB-lite"/>
    </source>
</evidence>
<dbReference type="AlphaFoldDB" id="A0A151GHH6"/>
<reference evidence="2 3" key="1">
    <citation type="journal article" date="2016" name="Sci. Rep.">
        <title>Insights into Adaptations to a Near-Obligate Nematode Endoparasitic Lifestyle from the Finished Genome of Drechmeria coniospora.</title>
        <authorList>
            <person name="Zhang L."/>
            <person name="Zhou Z."/>
            <person name="Guo Q."/>
            <person name="Fokkens L."/>
            <person name="Miskei M."/>
            <person name="Pocsi I."/>
            <person name="Zhang W."/>
            <person name="Chen M."/>
            <person name="Wang L."/>
            <person name="Sun Y."/>
            <person name="Donzelli B.G."/>
            <person name="Gibson D.M."/>
            <person name="Nelson D.R."/>
            <person name="Luo J.G."/>
            <person name="Rep M."/>
            <person name="Liu H."/>
            <person name="Yang S."/>
            <person name="Wang J."/>
            <person name="Krasnoff S.B."/>
            <person name="Xu Y."/>
            <person name="Molnar I."/>
            <person name="Lin M."/>
        </authorList>
    </citation>
    <scope>NUCLEOTIDE SEQUENCE [LARGE SCALE GENOMIC DNA]</scope>
    <source>
        <strain evidence="2 3">ARSEF 6962</strain>
    </source>
</reference>
<proteinExistence type="predicted"/>
<evidence type="ECO:0000313" key="3">
    <source>
        <dbReference type="Proteomes" id="UP000076580"/>
    </source>
</evidence>
<dbReference type="GeneID" id="63716171"/>
<feature type="compositionally biased region" description="Low complexity" evidence="1">
    <location>
        <begin position="42"/>
        <end position="53"/>
    </location>
</feature>
<sequence length="266" mass="29533">MHVSPADRGGAYTSPGSCLSSSDEKCDSRLVGSSVRGREADPSPGSSISPRSCSRIRHGPGYGELAERSQPVWVGRDESATARIAHKSCRQHERIEPVLLWEVASTKSRTRCAIDASSHGGWEPHRYTEIEQSATCSSDPKRFCIRRQGDLFPPSPGRHEHEAPSREHTVNATEHTICNRRGGRHELPHRRRPTMVEKAAAASRNRGDIKIRDGTGHEYLDRWEQPSAEAIGESIARRPLLVRFLDLESARSRRGRAGTVANRQLP</sequence>
<dbReference type="Proteomes" id="UP000076580">
    <property type="component" value="Chromosome 02"/>
</dbReference>
<gene>
    <name evidence="2" type="ORF">DCS_03528</name>
</gene>
<dbReference type="EMBL" id="LAYC01000002">
    <property type="protein sequence ID" value="KYK56528.1"/>
    <property type="molecule type" value="Genomic_DNA"/>
</dbReference>
<comment type="caution">
    <text evidence="2">The sequence shown here is derived from an EMBL/GenBank/DDBJ whole genome shotgun (WGS) entry which is preliminary data.</text>
</comment>